<dbReference type="FunCoup" id="A0A061A9L0">
    <property type="interactions" value="102"/>
</dbReference>
<dbReference type="Pfam" id="PF03448">
    <property type="entry name" value="MgtE_N"/>
    <property type="match status" value="1"/>
</dbReference>
<accession>A0A061A9L0</accession>
<dbReference type="PROSITE" id="PS51371">
    <property type="entry name" value="CBS"/>
    <property type="match status" value="1"/>
</dbReference>
<dbReference type="GO" id="GO:0015095">
    <property type="term" value="F:magnesium ion transmembrane transporter activity"/>
    <property type="evidence" value="ECO:0007669"/>
    <property type="project" value="UniProtKB-UniRule"/>
</dbReference>
<dbReference type="OrthoDB" id="9790355at2"/>
<dbReference type="SUPFAM" id="SSF54631">
    <property type="entry name" value="CBS-domain pair"/>
    <property type="match status" value="1"/>
</dbReference>
<sequence>MLKKLIDEQASVKEIEKAIEDVHGYDLVQMFEELNDEEQKFILDNLSPERLADVLSYLDLDDAVEIFKELSIDEQKEVVDELEPDDAADIINELEDVEKTELIEQLDEKEDLIALMKYDENEAGSYMNSDVFTVHVEDDIKVATKKLIKEAPNYESIKTIFVIDESSKYLGQVPLKKLIRAKHPSLIKDIYEIEPTFKDHDKVDDLVKHMKHYGGYDIAIVNDENTLLGAITTDDILDIFKDEALEDFEKLTMLPDTDIEENVLKSAIHRLPWLIFLLFLSIPLAFLTSNFEEILSTVVILALFQPLILDTGGNVASQTLAVTLISFTNKEGASYKNGIKEIITGLISGLAMGILGFVATYIFASALSFESPLLMGLVIGLSLTLTIIISPVIGFMIPVFIKSIKKDPAVASGPFITTLIDIFSILIYFGLATLILGGLVHV</sequence>
<feature type="transmembrane region" description="Helical" evidence="9">
    <location>
        <begin position="342"/>
        <end position="367"/>
    </location>
</feature>
<dbReference type="Proteomes" id="UP000032434">
    <property type="component" value="Chromosome 1"/>
</dbReference>
<dbReference type="Gene3D" id="3.10.580.10">
    <property type="entry name" value="CBS-domain"/>
    <property type="match status" value="1"/>
</dbReference>
<comment type="subcellular location">
    <subcellularLocation>
        <location evidence="9">Cell membrane</location>
        <topology evidence="9">Multi-pass membrane protein</topology>
    </subcellularLocation>
    <subcellularLocation>
        <location evidence="1">Membrane</location>
        <topology evidence="1">Multi-pass membrane protein</topology>
    </subcellularLocation>
</comment>
<dbReference type="PANTHER" id="PTHR43773">
    <property type="entry name" value="MAGNESIUM TRANSPORTER MGTE"/>
    <property type="match status" value="1"/>
</dbReference>
<evidence type="ECO:0000313" key="12">
    <source>
        <dbReference type="Proteomes" id="UP000032434"/>
    </source>
</evidence>
<comment type="similarity">
    <text evidence="2 9">Belongs to the SLC41A transporter family.</text>
</comment>
<dbReference type="Gene3D" id="1.25.60.10">
    <property type="entry name" value="MgtE N-terminal domain-like"/>
    <property type="match status" value="1"/>
</dbReference>
<evidence type="ECO:0000256" key="6">
    <source>
        <dbReference type="ARBA" id="ARBA00022989"/>
    </source>
</evidence>
<dbReference type="InterPro" id="IPR036739">
    <property type="entry name" value="SLC41_membr_dom_sf"/>
</dbReference>
<reference evidence="12" key="1">
    <citation type="submission" date="2014-05" db="EMBL/GenBank/DDBJ databases">
        <authorList>
            <person name="Kube M."/>
        </authorList>
    </citation>
    <scope>NUCLEOTIDE SEQUENCE [LARGE SCALE GENOMIC DNA]</scope>
</reference>
<keyword evidence="7 9" id="KW-0472">Membrane</keyword>
<dbReference type="NCBIfam" id="TIGR00400">
    <property type="entry name" value="mgtE"/>
    <property type="match status" value="1"/>
</dbReference>
<organism evidence="11 12">
    <name type="scientific">Acholeplasma oculi</name>
    <dbReference type="NCBI Taxonomy" id="35623"/>
    <lineage>
        <taxon>Bacteria</taxon>
        <taxon>Bacillati</taxon>
        <taxon>Mycoplasmatota</taxon>
        <taxon>Mollicutes</taxon>
        <taxon>Acholeplasmatales</taxon>
        <taxon>Acholeplasmataceae</taxon>
        <taxon>Acholeplasma</taxon>
    </lineage>
</organism>
<comment type="function">
    <text evidence="9">Acts as a magnesium transporter.</text>
</comment>
<feature type="transmembrane region" description="Helical" evidence="9">
    <location>
        <begin position="373"/>
        <end position="401"/>
    </location>
</feature>
<dbReference type="GO" id="GO:0046872">
    <property type="term" value="F:metal ion binding"/>
    <property type="evidence" value="ECO:0007669"/>
    <property type="project" value="UniProtKB-KW"/>
</dbReference>
<dbReference type="EMBL" id="LK028559">
    <property type="protein sequence ID" value="CDR30585.1"/>
    <property type="molecule type" value="Genomic_DNA"/>
</dbReference>
<keyword evidence="8" id="KW-0129">CBS domain</keyword>
<dbReference type="SUPFAM" id="SSF161093">
    <property type="entry name" value="MgtE membrane domain-like"/>
    <property type="match status" value="1"/>
</dbReference>
<dbReference type="InterPro" id="IPR006669">
    <property type="entry name" value="MgtE_transporter"/>
</dbReference>
<dbReference type="InParanoid" id="A0A061A9L0"/>
<dbReference type="STRING" id="35623.Aocu_05120"/>
<comment type="caution">
    <text evidence="9">Lacks conserved residue(s) required for the propagation of feature annotation.</text>
</comment>
<keyword evidence="4 9" id="KW-0812">Transmembrane</keyword>
<dbReference type="Pfam" id="PF00571">
    <property type="entry name" value="CBS"/>
    <property type="match status" value="2"/>
</dbReference>
<dbReference type="InterPro" id="IPR046342">
    <property type="entry name" value="CBS_dom_sf"/>
</dbReference>
<keyword evidence="3 9" id="KW-0813">Transport</keyword>
<keyword evidence="12" id="KW-1185">Reference proteome</keyword>
<dbReference type="PATRIC" id="fig|35623.3.peg.513"/>
<evidence type="ECO:0000259" key="10">
    <source>
        <dbReference type="PROSITE" id="PS51371"/>
    </source>
</evidence>
<dbReference type="PANTHER" id="PTHR43773:SF1">
    <property type="entry name" value="MAGNESIUM TRANSPORTER MGTE"/>
    <property type="match status" value="1"/>
</dbReference>
<dbReference type="SUPFAM" id="SSF158791">
    <property type="entry name" value="MgtE N-terminal domain-like"/>
    <property type="match status" value="1"/>
</dbReference>
<protein>
    <recommendedName>
        <fullName evidence="9">Magnesium transporter MgtE</fullName>
    </recommendedName>
</protein>
<feature type="transmembrane region" description="Helical" evidence="9">
    <location>
        <begin position="413"/>
        <end position="440"/>
    </location>
</feature>
<dbReference type="HOGENOM" id="CLU_037408_1_1_14"/>
<dbReference type="KEGG" id="aoc:Aocu_05120"/>
<dbReference type="InterPro" id="IPR006668">
    <property type="entry name" value="Mg_transptr_MgtE_intracell_dom"/>
</dbReference>
<dbReference type="InterPro" id="IPR038076">
    <property type="entry name" value="MgtE_N_sf"/>
</dbReference>
<comment type="subunit">
    <text evidence="9">Homodimer.</text>
</comment>
<dbReference type="Gene3D" id="1.10.357.20">
    <property type="entry name" value="SLC41 divalent cation transporters, integral membrane domain"/>
    <property type="match status" value="1"/>
</dbReference>
<evidence type="ECO:0000256" key="5">
    <source>
        <dbReference type="ARBA" id="ARBA00022842"/>
    </source>
</evidence>
<keyword evidence="6 9" id="KW-1133">Transmembrane helix</keyword>
<evidence type="ECO:0000256" key="7">
    <source>
        <dbReference type="ARBA" id="ARBA00023136"/>
    </source>
</evidence>
<feature type="domain" description="CBS" evidence="10">
    <location>
        <begin position="127"/>
        <end position="190"/>
    </location>
</feature>
<dbReference type="InterPro" id="IPR000644">
    <property type="entry name" value="CBS_dom"/>
</dbReference>
<keyword evidence="5 9" id="KW-0460">Magnesium</keyword>
<keyword evidence="9" id="KW-1003">Cell membrane</keyword>
<gene>
    <name evidence="11" type="primary">mgtE1</name>
    <name evidence="11" type="ORF">Aocu_05120</name>
</gene>
<dbReference type="RefSeq" id="WP_045749117.1">
    <property type="nucleotide sequence ID" value="NZ_FUZK01000003.1"/>
</dbReference>
<evidence type="ECO:0000256" key="4">
    <source>
        <dbReference type="ARBA" id="ARBA00022692"/>
    </source>
</evidence>
<keyword evidence="9" id="KW-0479">Metal-binding</keyword>
<proteinExistence type="inferred from homology"/>
<dbReference type="Pfam" id="PF01769">
    <property type="entry name" value="MgtE"/>
    <property type="match status" value="1"/>
</dbReference>
<evidence type="ECO:0000256" key="1">
    <source>
        <dbReference type="ARBA" id="ARBA00004141"/>
    </source>
</evidence>
<dbReference type="SMART" id="SM00924">
    <property type="entry name" value="MgtE_N"/>
    <property type="match status" value="1"/>
</dbReference>
<name>A0A061A9L0_9MOLU</name>
<feature type="transmembrane region" description="Helical" evidence="9">
    <location>
        <begin position="271"/>
        <end position="288"/>
    </location>
</feature>
<evidence type="ECO:0000313" key="11">
    <source>
        <dbReference type="EMBL" id="CDR30585.1"/>
    </source>
</evidence>
<evidence type="ECO:0000256" key="8">
    <source>
        <dbReference type="PROSITE-ProRule" id="PRU00703"/>
    </source>
</evidence>
<evidence type="ECO:0000256" key="3">
    <source>
        <dbReference type="ARBA" id="ARBA00022448"/>
    </source>
</evidence>
<evidence type="ECO:0000256" key="9">
    <source>
        <dbReference type="RuleBase" id="RU362011"/>
    </source>
</evidence>
<evidence type="ECO:0000256" key="2">
    <source>
        <dbReference type="ARBA" id="ARBA00009749"/>
    </source>
</evidence>
<dbReference type="GO" id="GO:0005886">
    <property type="term" value="C:plasma membrane"/>
    <property type="evidence" value="ECO:0007669"/>
    <property type="project" value="UniProtKB-SubCell"/>
</dbReference>
<dbReference type="AlphaFoldDB" id="A0A061A9L0"/>
<dbReference type="InterPro" id="IPR006667">
    <property type="entry name" value="SLC41_membr_dom"/>
</dbReference>